<feature type="region of interest" description="Disordered" evidence="1">
    <location>
        <begin position="38"/>
        <end position="62"/>
    </location>
</feature>
<proteinExistence type="predicted"/>
<feature type="region of interest" description="Disordered" evidence="1">
    <location>
        <begin position="74"/>
        <end position="101"/>
    </location>
</feature>
<feature type="compositionally biased region" description="Low complexity" evidence="1">
    <location>
        <begin position="78"/>
        <end position="92"/>
    </location>
</feature>
<accession>A0A4Z2HQZ3</accession>
<reference evidence="2 3" key="1">
    <citation type="submission" date="2019-03" db="EMBL/GenBank/DDBJ databases">
        <title>First draft genome of Liparis tanakae, snailfish: a comprehensive survey of snailfish specific genes.</title>
        <authorList>
            <person name="Kim W."/>
            <person name="Song I."/>
            <person name="Jeong J.-H."/>
            <person name="Kim D."/>
            <person name="Kim S."/>
            <person name="Ryu S."/>
            <person name="Song J.Y."/>
            <person name="Lee S.K."/>
        </authorList>
    </citation>
    <scope>NUCLEOTIDE SEQUENCE [LARGE SCALE GENOMIC DNA]</scope>
    <source>
        <tissue evidence="2">Muscle</tissue>
    </source>
</reference>
<sequence length="101" mass="11214">MRFWKAYPSVHCSVKEAPCRTVVKWPRRRRSEFLSFSSADSFSSVSQEPKQEEAVETEAAAHQRVRQRVLRRGAHQYGDAPGRTGARAAAPGKLATGQVTG</sequence>
<protein>
    <submittedName>
        <fullName evidence="2">Uncharacterized protein</fullName>
    </submittedName>
</protein>
<evidence type="ECO:0000313" key="3">
    <source>
        <dbReference type="Proteomes" id="UP000314294"/>
    </source>
</evidence>
<organism evidence="2 3">
    <name type="scientific">Liparis tanakae</name>
    <name type="common">Tanaka's snailfish</name>
    <dbReference type="NCBI Taxonomy" id="230148"/>
    <lineage>
        <taxon>Eukaryota</taxon>
        <taxon>Metazoa</taxon>
        <taxon>Chordata</taxon>
        <taxon>Craniata</taxon>
        <taxon>Vertebrata</taxon>
        <taxon>Euteleostomi</taxon>
        <taxon>Actinopterygii</taxon>
        <taxon>Neopterygii</taxon>
        <taxon>Teleostei</taxon>
        <taxon>Neoteleostei</taxon>
        <taxon>Acanthomorphata</taxon>
        <taxon>Eupercaria</taxon>
        <taxon>Perciformes</taxon>
        <taxon>Cottioidei</taxon>
        <taxon>Cottales</taxon>
        <taxon>Liparidae</taxon>
        <taxon>Liparis</taxon>
    </lineage>
</organism>
<dbReference type="AlphaFoldDB" id="A0A4Z2HQZ3"/>
<gene>
    <name evidence="2" type="ORF">EYF80_022041</name>
</gene>
<name>A0A4Z2HQZ3_9TELE</name>
<keyword evidence="3" id="KW-1185">Reference proteome</keyword>
<dbReference type="EMBL" id="SRLO01000199">
    <property type="protein sequence ID" value="TNN67725.1"/>
    <property type="molecule type" value="Genomic_DNA"/>
</dbReference>
<dbReference type="Proteomes" id="UP000314294">
    <property type="component" value="Unassembled WGS sequence"/>
</dbReference>
<comment type="caution">
    <text evidence="2">The sequence shown here is derived from an EMBL/GenBank/DDBJ whole genome shotgun (WGS) entry which is preliminary data.</text>
</comment>
<evidence type="ECO:0000313" key="2">
    <source>
        <dbReference type="EMBL" id="TNN67725.1"/>
    </source>
</evidence>
<evidence type="ECO:0000256" key="1">
    <source>
        <dbReference type="SAM" id="MobiDB-lite"/>
    </source>
</evidence>